<protein>
    <recommendedName>
        <fullName evidence="5">Leucine-rich repeat-containing N-terminal plant-type domain-containing protein</fullName>
    </recommendedName>
</protein>
<evidence type="ECO:0000256" key="2">
    <source>
        <dbReference type="ARBA" id="ARBA00022737"/>
    </source>
</evidence>
<evidence type="ECO:0000256" key="4">
    <source>
        <dbReference type="SAM" id="SignalP"/>
    </source>
</evidence>
<evidence type="ECO:0000256" key="1">
    <source>
        <dbReference type="ARBA" id="ARBA00022614"/>
    </source>
</evidence>
<keyword evidence="1" id="KW-0433">Leucine-rich repeat</keyword>
<name>A0AAV5CWR4_ELECO</name>
<dbReference type="SUPFAM" id="SSF52058">
    <property type="entry name" value="L domain-like"/>
    <property type="match status" value="1"/>
</dbReference>
<feature type="chain" id="PRO_5043943841" description="Leucine-rich repeat-containing N-terminal plant-type domain-containing protein" evidence="4">
    <location>
        <begin position="22"/>
        <end position="630"/>
    </location>
</feature>
<gene>
    <name evidence="6" type="primary">ga20052</name>
    <name evidence="6" type="ORF">PR202_ga20052</name>
</gene>
<feature type="compositionally biased region" description="Basic residues" evidence="3">
    <location>
        <begin position="276"/>
        <end position="285"/>
    </location>
</feature>
<dbReference type="Pfam" id="PF00560">
    <property type="entry name" value="LRR_1"/>
    <property type="match status" value="2"/>
</dbReference>
<dbReference type="EMBL" id="BQKI01000009">
    <property type="protein sequence ID" value="GJN02675.1"/>
    <property type="molecule type" value="Genomic_DNA"/>
</dbReference>
<dbReference type="Pfam" id="PF08263">
    <property type="entry name" value="LRRNT_2"/>
    <property type="match status" value="1"/>
</dbReference>
<organism evidence="6 7">
    <name type="scientific">Eleusine coracana subsp. coracana</name>
    <dbReference type="NCBI Taxonomy" id="191504"/>
    <lineage>
        <taxon>Eukaryota</taxon>
        <taxon>Viridiplantae</taxon>
        <taxon>Streptophyta</taxon>
        <taxon>Embryophyta</taxon>
        <taxon>Tracheophyta</taxon>
        <taxon>Spermatophyta</taxon>
        <taxon>Magnoliopsida</taxon>
        <taxon>Liliopsida</taxon>
        <taxon>Poales</taxon>
        <taxon>Poaceae</taxon>
        <taxon>PACMAD clade</taxon>
        <taxon>Chloridoideae</taxon>
        <taxon>Cynodonteae</taxon>
        <taxon>Eleusininae</taxon>
        <taxon>Eleusine</taxon>
    </lineage>
</organism>
<reference evidence="6" key="2">
    <citation type="submission" date="2021-12" db="EMBL/GenBank/DDBJ databases">
        <title>Resequencing data analysis of finger millet.</title>
        <authorList>
            <person name="Hatakeyama M."/>
            <person name="Aluri S."/>
            <person name="Balachadran M.T."/>
            <person name="Sivarajan S.R."/>
            <person name="Poveda L."/>
            <person name="Shimizu-Inatsugi R."/>
            <person name="Schlapbach R."/>
            <person name="Sreeman S.M."/>
            <person name="Shimizu K.K."/>
        </authorList>
    </citation>
    <scope>NUCLEOTIDE SEQUENCE</scope>
</reference>
<dbReference type="Proteomes" id="UP001054889">
    <property type="component" value="Unassembled WGS sequence"/>
</dbReference>
<feature type="domain" description="Leucine-rich repeat-containing N-terminal plant-type" evidence="5">
    <location>
        <begin position="26"/>
        <end position="61"/>
    </location>
</feature>
<feature type="compositionally biased region" description="Low complexity" evidence="3">
    <location>
        <begin position="252"/>
        <end position="261"/>
    </location>
</feature>
<dbReference type="InterPro" id="IPR032675">
    <property type="entry name" value="LRR_dom_sf"/>
</dbReference>
<evidence type="ECO:0000313" key="7">
    <source>
        <dbReference type="Proteomes" id="UP001054889"/>
    </source>
</evidence>
<evidence type="ECO:0000256" key="3">
    <source>
        <dbReference type="SAM" id="MobiDB-lite"/>
    </source>
</evidence>
<proteinExistence type="predicted"/>
<dbReference type="Gene3D" id="3.80.10.10">
    <property type="entry name" value="Ribonuclease Inhibitor"/>
    <property type="match status" value="2"/>
</dbReference>
<evidence type="ECO:0000259" key="5">
    <source>
        <dbReference type="Pfam" id="PF08263"/>
    </source>
</evidence>
<accession>A0AAV5CWR4</accession>
<dbReference type="InterPro" id="IPR013210">
    <property type="entry name" value="LRR_N_plant-typ"/>
</dbReference>
<sequence>MFPRAAELVALLLLQLVAALAADDLASDAAALQAFLAPFGSSVVHWNASQHPCSWTGVVCTGGRVTGLHLPGDGLRGALPAGALGGLTKLEVLSLRFNALSGPIPPDLAACVELKVINFPVQPPLRRAPRRRVLALPVLTQLNLADNRFSGRVPPSIARNGKLQQLYLNGNLLTGPSAKREHAVPHRVQRVVQQPDRPDSRELRPHAGHVVPRHVAVREAAPAVQRAAGIGATAGAAPRALARSGRRGCRIAAGPPRTSAPPRRRRDRRHCDRQRARARPRRGRAPPRVPPPAARRHVPQPGRGRGGAGAAQQGGDEPQRVHATCLQRAADASSFVRAAFGSACGHGGEEEALLLRPDPAAVRPGGPAARVGRGAGEGHVRHHVQGRYRVGAGHGRQAAQGDVAAGARVPGQGSRHRRDRPPQRRAAAGLLLQQGREAHGVRVRRHGQPLLHAARQPWLGPDAAELGVAPADRAGVGARAGVHPRDGLHGGARQHQVLQHPAQPVRGRARRRPRPGPPCGPAVDARGGVPRARGGGGSAPRGVAEGRRVQPGRAAAGAADGEGARQRGAAGRGGRGPAAVGPVRGAGGVDLRGVRGGAAATPGRRGGDGGDAAARHGLHRRGARPAARHA</sequence>
<feature type="compositionally biased region" description="Low complexity" evidence="3">
    <location>
        <begin position="521"/>
        <end position="532"/>
    </location>
</feature>
<keyword evidence="2" id="KW-0677">Repeat</keyword>
<evidence type="ECO:0000313" key="6">
    <source>
        <dbReference type="EMBL" id="GJN02675.1"/>
    </source>
</evidence>
<feature type="compositionally biased region" description="Low complexity" evidence="3">
    <location>
        <begin position="549"/>
        <end position="569"/>
    </location>
</feature>
<feature type="signal peptide" evidence="4">
    <location>
        <begin position="1"/>
        <end position="21"/>
    </location>
</feature>
<reference evidence="6" key="1">
    <citation type="journal article" date="2018" name="DNA Res.">
        <title>Multiple hybrid de novo genome assembly of finger millet, an orphan allotetraploid crop.</title>
        <authorList>
            <person name="Hatakeyama M."/>
            <person name="Aluri S."/>
            <person name="Balachadran M.T."/>
            <person name="Sivarajan S.R."/>
            <person name="Patrignani A."/>
            <person name="Gruter S."/>
            <person name="Poveda L."/>
            <person name="Shimizu-Inatsugi R."/>
            <person name="Baeten J."/>
            <person name="Francoijs K.J."/>
            <person name="Nataraja K.N."/>
            <person name="Reddy Y.A.N."/>
            <person name="Phadnis S."/>
            <person name="Ravikumar R.L."/>
            <person name="Schlapbach R."/>
            <person name="Sreeman S.M."/>
            <person name="Shimizu K.K."/>
        </authorList>
    </citation>
    <scope>NUCLEOTIDE SEQUENCE</scope>
</reference>
<feature type="region of interest" description="Disordered" evidence="3">
    <location>
        <begin position="490"/>
        <end position="630"/>
    </location>
</feature>
<comment type="caution">
    <text evidence="6">The sequence shown here is derived from an EMBL/GenBank/DDBJ whole genome shotgun (WGS) entry which is preliminary data.</text>
</comment>
<feature type="region of interest" description="Disordered" evidence="3">
    <location>
        <begin position="177"/>
        <end position="208"/>
    </location>
</feature>
<keyword evidence="4" id="KW-0732">Signal</keyword>
<feature type="compositionally biased region" description="Basic residues" evidence="3">
    <location>
        <begin position="616"/>
        <end position="630"/>
    </location>
</feature>
<dbReference type="AlphaFoldDB" id="A0AAV5CWR4"/>
<feature type="compositionally biased region" description="Low complexity" evidence="3">
    <location>
        <begin position="233"/>
        <end position="243"/>
    </location>
</feature>
<keyword evidence="7" id="KW-1185">Reference proteome</keyword>
<dbReference type="PANTHER" id="PTHR48010">
    <property type="entry name" value="OS05G0588300 PROTEIN"/>
    <property type="match status" value="1"/>
</dbReference>
<feature type="region of interest" description="Disordered" evidence="3">
    <location>
        <begin position="395"/>
        <end position="423"/>
    </location>
</feature>
<dbReference type="InterPro" id="IPR001611">
    <property type="entry name" value="Leu-rich_rpt"/>
</dbReference>
<feature type="compositionally biased region" description="Gly residues" evidence="3">
    <location>
        <begin position="584"/>
        <end position="596"/>
    </location>
</feature>
<feature type="region of interest" description="Disordered" evidence="3">
    <location>
        <begin position="233"/>
        <end position="319"/>
    </location>
</feature>
<dbReference type="InterPro" id="IPR050994">
    <property type="entry name" value="At_inactive_RLKs"/>
</dbReference>
<dbReference type="PANTHER" id="PTHR48010:SF4">
    <property type="entry name" value="OS04G0463000 PROTEIN"/>
    <property type="match status" value="1"/>
</dbReference>
<feature type="compositionally biased region" description="Basic and acidic residues" evidence="3">
    <location>
        <begin position="196"/>
        <end position="205"/>
    </location>
</feature>